<sequence>MVSEMPLPGLERLLEVCREHGFSVDSSPPGRAIPAAGELVAGHPFDPVLATVYRRMGGLRITGNDGEFLLHRLDDQVDGLALATGARRRGTQEPFHSSVAFGCIPDLAYYYAVLPGLADERGLQPVIYINAYAERYVLPVASDVDRFFDTLSRYLEILVVDEGYRLDGMRGVDFPAGVPELIARDRRLVEMLVAGRFDFIMNLGDEYQDWLARVKSA</sequence>
<dbReference type="Proteomes" id="UP000256345">
    <property type="component" value="Unassembled WGS sequence"/>
</dbReference>
<protein>
    <recommendedName>
        <fullName evidence="3">SUKH-4 immunity protein of toxin-antitoxin system</fullName>
    </recommendedName>
</protein>
<evidence type="ECO:0000313" key="2">
    <source>
        <dbReference type="Proteomes" id="UP000256345"/>
    </source>
</evidence>
<name>A0ABX9K5D9_9BACT</name>
<keyword evidence="2" id="KW-1185">Reference proteome</keyword>
<gene>
    <name evidence="1" type="ORF">ATI61_104603</name>
</gene>
<evidence type="ECO:0000313" key="1">
    <source>
        <dbReference type="EMBL" id="REG33312.1"/>
    </source>
</evidence>
<comment type="caution">
    <text evidence="1">The sequence shown here is derived from an EMBL/GenBank/DDBJ whole genome shotgun (WGS) entry which is preliminary data.</text>
</comment>
<reference evidence="1 2" key="1">
    <citation type="submission" date="2018-08" db="EMBL/GenBank/DDBJ databases">
        <title>Genomic Encyclopedia of Archaeal and Bacterial Type Strains, Phase II (KMG-II): from individual species to whole genera.</title>
        <authorList>
            <person name="Goeker M."/>
        </authorList>
    </citation>
    <scope>NUCLEOTIDE SEQUENCE [LARGE SCALE GENOMIC DNA]</scope>
    <source>
        <strain evidence="1 2">DSM 2261</strain>
    </source>
</reference>
<dbReference type="EMBL" id="QUMU01000004">
    <property type="protein sequence ID" value="REG33312.1"/>
    <property type="molecule type" value="Genomic_DNA"/>
</dbReference>
<evidence type="ECO:0008006" key="3">
    <source>
        <dbReference type="Google" id="ProtNLM"/>
    </source>
</evidence>
<organism evidence="1 2">
    <name type="scientific">Archangium gephyra</name>
    <dbReference type="NCBI Taxonomy" id="48"/>
    <lineage>
        <taxon>Bacteria</taxon>
        <taxon>Pseudomonadati</taxon>
        <taxon>Myxococcota</taxon>
        <taxon>Myxococcia</taxon>
        <taxon>Myxococcales</taxon>
        <taxon>Cystobacterineae</taxon>
        <taxon>Archangiaceae</taxon>
        <taxon>Archangium</taxon>
    </lineage>
</organism>
<proteinExistence type="predicted"/>
<accession>A0ABX9K5D9</accession>